<keyword evidence="3" id="KW-1185">Reference proteome</keyword>
<evidence type="ECO:0000256" key="1">
    <source>
        <dbReference type="SAM" id="MobiDB-lite"/>
    </source>
</evidence>
<comment type="caution">
    <text evidence="2">The sequence shown here is derived from an EMBL/GenBank/DDBJ whole genome shotgun (WGS) entry which is preliminary data.</text>
</comment>
<dbReference type="EMBL" id="BQXS01011356">
    <property type="protein sequence ID" value="GKT36992.1"/>
    <property type="molecule type" value="Genomic_DNA"/>
</dbReference>
<evidence type="ECO:0000313" key="3">
    <source>
        <dbReference type="Proteomes" id="UP001057375"/>
    </source>
</evidence>
<dbReference type="Proteomes" id="UP001057375">
    <property type="component" value="Unassembled WGS sequence"/>
</dbReference>
<sequence length="501" mass="55973">MFELLDINGSSLPNSRVVGLFDEQLTLLVSERKGKGNNTISILYLIDNDRPSSPPIILLQMSHSCRIYSASICSKVKSVALVLVSLDHVVIRDIEFLESGENPPTEPPLPFEILKTQPGLFFTPVIMNIGRKPQIIGKESLDPYNLYILPKPPQRKDGLLRLLFLSPNNAIIKSISFTYREVPQRHGGAQQEVEEGIMIKDLVTIYPEKTFKFLFSYYSPRTNRLYVIKYKSSVGLLSRKEMHSHTLDIIGITMLGIPKVMISTAIPILDRCVGVGRKLQLENINPIEIDFGDKLRFSSFTRHINAESSASPSFSSSHSAGVSFSGGIGGGYESVLRCSWHESPMTSILPFIRHSLMFPILSSIPYPPLEYLSPTLMFVSLNPQETACTLALAICGCVYVITMCFRSGSVCTVCVGDCVGVWCVWGLGNATIYVERRKRREWRKNSTDIEVDVESEGEEGKREDDGEEDEEEDEKVEDINRHSGSQTFCPTLEILVMDVCG</sequence>
<feature type="non-terminal residue" evidence="2">
    <location>
        <position position="501"/>
    </location>
</feature>
<name>A0ABQ5KX19_9EUKA</name>
<feature type="region of interest" description="Disordered" evidence="1">
    <location>
        <begin position="449"/>
        <end position="484"/>
    </location>
</feature>
<proteinExistence type="predicted"/>
<organism evidence="2 3">
    <name type="scientific">Aduncisulcus paluster</name>
    <dbReference type="NCBI Taxonomy" id="2918883"/>
    <lineage>
        <taxon>Eukaryota</taxon>
        <taxon>Metamonada</taxon>
        <taxon>Carpediemonas-like organisms</taxon>
        <taxon>Aduncisulcus</taxon>
    </lineage>
</organism>
<gene>
    <name evidence="2" type="ORF">ADUPG1_009859</name>
</gene>
<evidence type="ECO:0000313" key="2">
    <source>
        <dbReference type="EMBL" id="GKT36992.1"/>
    </source>
</evidence>
<reference evidence="2" key="1">
    <citation type="submission" date="2022-03" db="EMBL/GenBank/DDBJ databases">
        <title>Draft genome sequence of Aduncisulcus paluster, a free-living microaerophilic Fornicata.</title>
        <authorList>
            <person name="Yuyama I."/>
            <person name="Kume K."/>
            <person name="Tamura T."/>
            <person name="Inagaki Y."/>
            <person name="Hashimoto T."/>
        </authorList>
    </citation>
    <scope>NUCLEOTIDE SEQUENCE</scope>
    <source>
        <strain evidence="2">NY0171</strain>
    </source>
</reference>
<accession>A0ABQ5KX19</accession>
<feature type="compositionally biased region" description="Acidic residues" evidence="1">
    <location>
        <begin position="465"/>
        <end position="476"/>
    </location>
</feature>
<protein>
    <submittedName>
        <fullName evidence="2">Uncharacterized protein</fullName>
    </submittedName>
</protein>